<dbReference type="InterPro" id="IPR050767">
    <property type="entry name" value="Sel1_AlgK"/>
</dbReference>
<evidence type="ECO:0000313" key="4">
    <source>
        <dbReference type="Proteomes" id="UP000053815"/>
    </source>
</evidence>
<organism evidence="3">
    <name type="scientific">Mucor ambiguus</name>
    <dbReference type="NCBI Taxonomy" id="91626"/>
    <lineage>
        <taxon>Eukaryota</taxon>
        <taxon>Fungi</taxon>
        <taxon>Fungi incertae sedis</taxon>
        <taxon>Mucoromycota</taxon>
        <taxon>Mucoromycotina</taxon>
        <taxon>Mucoromycetes</taxon>
        <taxon>Mucorales</taxon>
        <taxon>Mucorineae</taxon>
        <taxon>Mucoraceae</taxon>
        <taxon>Mucor</taxon>
    </lineage>
</organism>
<comment type="similarity">
    <text evidence="1">Belongs to the sel-1 family.</text>
</comment>
<feature type="compositionally biased region" description="Polar residues" evidence="2">
    <location>
        <begin position="20"/>
        <end position="36"/>
    </location>
</feature>
<dbReference type="InterPro" id="IPR006597">
    <property type="entry name" value="Sel1-like"/>
</dbReference>
<gene>
    <name evidence="3" type="ORF">MAM1_0314d09563</name>
</gene>
<proteinExistence type="inferred from homology"/>
<dbReference type="Proteomes" id="UP000053815">
    <property type="component" value="Unassembled WGS sequence"/>
</dbReference>
<evidence type="ECO:0000256" key="1">
    <source>
        <dbReference type="ARBA" id="ARBA00038101"/>
    </source>
</evidence>
<dbReference type="STRING" id="91626.A0A0C9MRD0"/>
<protein>
    <submittedName>
        <fullName evidence="3">Cobalamin biosynthesis protein CobT</fullName>
    </submittedName>
</protein>
<name>A0A0C9MRD0_9FUNG</name>
<sequence>MGAKPSKSIIDDVDAVSRINHASRSATNDRSSSHQHYYQRKRNRLKQALTPKSRKKKMVTSNNNNNNTPLPSTHHPTSTTTATATAATTLHETPSACATEHELPNQTMVKEDVQEQLLQQQQQQQQQPEQAQSNYILTKRSSPSNTNSHSPYDSLKSKKMRRTNSPSVIGCSSGIATKHLSIISNNTTQTTDYSNKSNISSGGWTTLSSDPFSQIEANTSAFTEITDQSTISRKSLYPVMEASSVNNAPPSYYYHHASSSVTNVPSGISTSDILDKLEKHPQYSHHLIIKEAYQRAQQQNDEYDWSQFYHAMHQYISLPNSYKTIGIVYLAKCLMFGLGVSINIERGLHLLKSHPSCETTYALGRCYLDGTTASCASNAAADVHKEIQGADKLAAFECFKNASEYEATNESILFTIGESQCTLARMLFQGEGVNQNTQEALNYLLKSAENNNMYAQFLIGVHYERGFDIAQDLEKAKDYYGKSADRGFPDAQAALGSRLIAEANYAKGIEWLEKAVQMGNSRAHVQLGILYDKGEGIQQNNDMALLHYKAAVENNNHAAQYILGLVYYFGRLGRQKNHKEAIRLIKQSAMAGLPYAQRVLGQLYQQGSIVSSSHEANNSDSRLRTRKNEREAIRWYKRAAAGKDVCALGILGKCHEHGVGVDIDLEKALAFYAKAAEGDSPYVCNAHIDQALLLQKMARHTEAFRLYTTVLEKGVADKDALSIETAKLSIARYHLCRDIPSVRYDPLLAHTMLQTLVETTNNPHAHYWLGSIYDEGIPGLFDIDRKKAFDHFLIAADAGDNDATFLVAYMMSNHVIPLKGPADAFPWYQKAAINGHPMSMYSLGLCYYKGIAQQENKPELETALEWFEKAARLGVSEAMAYMARIYLQFMVANANQPQLAQQHFVKAVQWLKKSAEKNDTYAQRELGKIYLTGKGLTTDYAMAVDLLGKAAAKNDAEAITFLGDCYHKGTGVDKNMDIAVEHYLRAATLGYPYAYSATAELYYEIGNMELAYDYYVLASKQTKIAHNKIGKTARMMVARLALGYIPLAQENPTLLQNLIMSNKTISAEAAFDVLSTLAIQDQFPQAFQPLGCCYLNGSGTQMNPMQAIFWFRRSAEELDDNIAYFNLADIYGSGLVQGVPVDIPLALSYLNKSADMGYTEAQYRMGMIYLQGEYGVRVDERTAANWFKLSASKSHAQSIWMLSQMAGQINQSELELQYQKTAASLGHVLAMRVLGQKYLKQLDVPFLNALMQQEYLEEALKYLHMAGDAGDTESLVILGKTYNNCTKTKIKFSATNTNQHHNLPTPSNTHSSFCDDDDDDDEEGESRFQCEEDEKNLAIECFERASALGDIDATVYAAEAWHEQKQYAAALEFFEKAASQGSVLARFFCARYCIEGYGGSQLNPEKGFQELLICANDLNCVHAYNTLAQCYENGIGTVKNDQLAYEWYARAAETTHDAEAFYRIARMYAQERVATEPTINKDMEACKFYNLAVNATSDNHGPSCYQLGLYYLKGIISPSNSNTFLLPPDACLSIEYLRTAADLNVQEAMLQLGVLFLNDDYSLEEQEEGLSRLQHAAQLGLREAQFELGLFYHCGKEVIVSSRQEEEDTDLENTDEDDQDEEYIIIPQDHKKSYDLFCRSAVQKHPTATFYLGFYHQHGIFVVPDLAIALEQFEIAVELFEKYETAPDRWLAEFNLARILHQDAESRARAYQLFQAAHLHAPQEYKFLSEIMIARYHLHGWAGVAVQAEESAATLIRFAQEEKYGYRVYLQVGECFELGLGVERNLRQAFHWYGEVVSKTYSIDQPSSQEILPMVLLDEGIEEDEASAMFKLAEFYRQGLVVSQDTRKADDLYRLAARKGSQAAQDYLSLMLQNTNLYD</sequence>
<accession>A0A0C9MRD0</accession>
<feature type="region of interest" description="Disordered" evidence="2">
    <location>
        <begin position="1"/>
        <end position="82"/>
    </location>
</feature>
<feature type="compositionally biased region" description="Low complexity" evidence="2">
    <location>
        <begin position="60"/>
        <end position="82"/>
    </location>
</feature>
<dbReference type="PANTHER" id="PTHR11102:SF160">
    <property type="entry name" value="ERAD-ASSOCIATED E3 UBIQUITIN-PROTEIN LIGASE COMPONENT HRD3"/>
    <property type="match status" value="1"/>
</dbReference>
<dbReference type="SMART" id="SM00671">
    <property type="entry name" value="SEL1"/>
    <property type="match status" value="26"/>
</dbReference>
<dbReference type="PANTHER" id="PTHR11102">
    <property type="entry name" value="SEL-1-LIKE PROTEIN"/>
    <property type="match status" value="1"/>
</dbReference>
<reference evidence="3" key="1">
    <citation type="submission" date="2014-09" db="EMBL/GenBank/DDBJ databases">
        <title>Draft genome sequence of an oleaginous Mucoromycotina fungus Mucor ambiguus NBRC6742.</title>
        <authorList>
            <person name="Takeda I."/>
            <person name="Yamane N."/>
            <person name="Morita T."/>
            <person name="Tamano K."/>
            <person name="Machida M."/>
            <person name="Baker S."/>
            <person name="Koike H."/>
        </authorList>
    </citation>
    <scope>NUCLEOTIDE SEQUENCE</scope>
    <source>
        <strain evidence="3">NBRC 6742</strain>
    </source>
</reference>
<dbReference type="InterPro" id="IPR011990">
    <property type="entry name" value="TPR-like_helical_dom_sf"/>
</dbReference>
<feature type="compositionally biased region" description="Polar residues" evidence="2">
    <location>
        <begin position="1296"/>
        <end position="1312"/>
    </location>
</feature>
<dbReference type="Gene3D" id="1.25.40.10">
    <property type="entry name" value="Tetratricopeptide repeat domain"/>
    <property type="match status" value="9"/>
</dbReference>
<evidence type="ECO:0000256" key="2">
    <source>
        <dbReference type="SAM" id="MobiDB-lite"/>
    </source>
</evidence>
<feature type="compositionally biased region" description="Acidic residues" evidence="2">
    <location>
        <begin position="1314"/>
        <end position="1324"/>
    </location>
</feature>
<feature type="compositionally biased region" description="Polar residues" evidence="2">
    <location>
        <begin position="138"/>
        <end position="151"/>
    </location>
</feature>
<dbReference type="Pfam" id="PF08238">
    <property type="entry name" value="Sel1"/>
    <property type="match status" value="26"/>
</dbReference>
<keyword evidence="4" id="KW-1185">Reference proteome</keyword>
<feature type="region of interest" description="Disordered" evidence="2">
    <location>
        <begin position="1296"/>
        <end position="1326"/>
    </location>
</feature>
<dbReference type="SUPFAM" id="SSF81901">
    <property type="entry name" value="HCP-like"/>
    <property type="match status" value="9"/>
</dbReference>
<dbReference type="EMBL" id="DF836603">
    <property type="protein sequence ID" value="GAN10029.1"/>
    <property type="molecule type" value="Genomic_DNA"/>
</dbReference>
<evidence type="ECO:0000313" key="3">
    <source>
        <dbReference type="EMBL" id="GAN10029.1"/>
    </source>
</evidence>
<feature type="region of interest" description="Disordered" evidence="2">
    <location>
        <begin position="138"/>
        <end position="170"/>
    </location>
</feature>
<dbReference type="OrthoDB" id="442451at2759"/>